<proteinExistence type="predicted"/>
<dbReference type="AlphaFoldDB" id="A0A0A8YNX1"/>
<accession>A0A0A8YNX1</accession>
<reference evidence="1" key="1">
    <citation type="submission" date="2014-09" db="EMBL/GenBank/DDBJ databases">
        <authorList>
            <person name="Magalhaes I.L.F."/>
            <person name="Oliveira U."/>
            <person name="Santos F.R."/>
            <person name="Vidigal T.H.D.A."/>
            <person name="Brescovit A.D."/>
            <person name="Santos A.J."/>
        </authorList>
    </citation>
    <scope>NUCLEOTIDE SEQUENCE</scope>
    <source>
        <tissue evidence="1">Shoot tissue taken approximately 20 cm above the soil surface</tissue>
    </source>
</reference>
<sequence length="34" mass="3800">MLTIELKPGGRNGAKLRAFFVIRKCHRSLKASSI</sequence>
<reference evidence="1" key="2">
    <citation type="journal article" date="2015" name="Data Brief">
        <title>Shoot transcriptome of the giant reed, Arundo donax.</title>
        <authorList>
            <person name="Barrero R.A."/>
            <person name="Guerrero F.D."/>
            <person name="Moolhuijzen P."/>
            <person name="Goolsby J.A."/>
            <person name="Tidwell J."/>
            <person name="Bellgard S.E."/>
            <person name="Bellgard M.I."/>
        </authorList>
    </citation>
    <scope>NUCLEOTIDE SEQUENCE</scope>
    <source>
        <tissue evidence="1">Shoot tissue taken approximately 20 cm above the soil surface</tissue>
    </source>
</reference>
<name>A0A0A8YNX1_ARUDO</name>
<protein>
    <submittedName>
        <fullName evidence="1">Uncharacterized protein</fullName>
    </submittedName>
</protein>
<dbReference type="EMBL" id="GBRH01273413">
    <property type="protein sequence ID" value="JAD24482.1"/>
    <property type="molecule type" value="Transcribed_RNA"/>
</dbReference>
<evidence type="ECO:0000313" key="1">
    <source>
        <dbReference type="EMBL" id="JAD24482.1"/>
    </source>
</evidence>
<organism evidence="1">
    <name type="scientific">Arundo donax</name>
    <name type="common">Giant reed</name>
    <name type="synonym">Donax arundinaceus</name>
    <dbReference type="NCBI Taxonomy" id="35708"/>
    <lineage>
        <taxon>Eukaryota</taxon>
        <taxon>Viridiplantae</taxon>
        <taxon>Streptophyta</taxon>
        <taxon>Embryophyta</taxon>
        <taxon>Tracheophyta</taxon>
        <taxon>Spermatophyta</taxon>
        <taxon>Magnoliopsida</taxon>
        <taxon>Liliopsida</taxon>
        <taxon>Poales</taxon>
        <taxon>Poaceae</taxon>
        <taxon>PACMAD clade</taxon>
        <taxon>Arundinoideae</taxon>
        <taxon>Arundineae</taxon>
        <taxon>Arundo</taxon>
    </lineage>
</organism>